<evidence type="ECO:0000313" key="3">
    <source>
        <dbReference type="EMBL" id="VDN12836.1"/>
    </source>
</evidence>
<dbReference type="AlphaFoldDB" id="A0A3P7P452"/>
<keyword evidence="2" id="KW-1133">Transmembrane helix</keyword>
<name>A0A3P7P452_DIBLA</name>
<gene>
    <name evidence="3" type="ORF">DILT_LOCUS8667</name>
</gene>
<feature type="transmembrane region" description="Helical" evidence="2">
    <location>
        <begin position="40"/>
        <end position="61"/>
    </location>
</feature>
<keyword evidence="4" id="KW-1185">Reference proteome</keyword>
<keyword evidence="1" id="KW-0175">Coiled coil</keyword>
<feature type="coiled-coil region" evidence="1">
    <location>
        <begin position="111"/>
        <end position="138"/>
    </location>
</feature>
<protein>
    <submittedName>
        <fullName evidence="3">Uncharacterized protein</fullName>
    </submittedName>
</protein>
<accession>A0A3P7P452</accession>
<organism evidence="3 4">
    <name type="scientific">Dibothriocephalus latus</name>
    <name type="common">Fish tapeworm</name>
    <name type="synonym">Diphyllobothrium latum</name>
    <dbReference type="NCBI Taxonomy" id="60516"/>
    <lineage>
        <taxon>Eukaryota</taxon>
        <taxon>Metazoa</taxon>
        <taxon>Spiralia</taxon>
        <taxon>Lophotrochozoa</taxon>
        <taxon>Platyhelminthes</taxon>
        <taxon>Cestoda</taxon>
        <taxon>Eucestoda</taxon>
        <taxon>Diphyllobothriidea</taxon>
        <taxon>Diphyllobothriidae</taxon>
        <taxon>Dibothriocephalus</taxon>
    </lineage>
</organism>
<dbReference type="Proteomes" id="UP000281553">
    <property type="component" value="Unassembled WGS sequence"/>
</dbReference>
<dbReference type="OrthoDB" id="2162691at2759"/>
<evidence type="ECO:0000256" key="2">
    <source>
        <dbReference type="SAM" id="Phobius"/>
    </source>
</evidence>
<keyword evidence="2" id="KW-0812">Transmembrane</keyword>
<dbReference type="EMBL" id="UYRU01054872">
    <property type="protein sequence ID" value="VDN12836.1"/>
    <property type="molecule type" value="Genomic_DNA"/>
</dbReference>
<reference evidence="3 4" key="1">
    <citation type="submission" date="2018-11" db="EMBL/GenBank/DDBJ databases">
        <authorList>
            <consortium name="Pathogen Informatics"/>
        </authorList>
    </citation>
    <scope>NUCLEOTIDE SEQUENCE [LARGE SCALE GENOMIC DNA]</scope>
</reference>
<proteinExistence type="predicted"/>
<evidence type="ECO:0000256" key="1">
    <source>
        <dbReference type="SAM" id="Coils"/>
    </source>
</evidence>
<feature type="non-terminal residue" evidence="3">
    <location>
        <position position="209"/>
    </location>
</feature>
<sequence>MGKKALTGGFPQHVQVTGGPAVPDAFSAFPGPTGHSDRSWLFVIAMSLILCVCLSVVYNRFLQLEQWAYRMEFANRRAPTPASFGQPLRSPAAPEGQSVCSEEVESLRLLVKSVSQVMDQMQRALEVLERRVENLTSAKCQTRSPTWFKADPRPGADETVIGPPVGTRHRLCHQHVLLITSPDEDIGQEMPLPEPWMHPSRLMLQRSAA</sequence>
<keyword evidence="2" id="KW-0472">Membrane</keyword>
<evidence type="ECO:0000313" key="4">
    <source>
        <dbReference type="Proteomes" id="UP000281553"/>
    </source>
</evidence>